<dbReference type="Proteomes" id="UP000239899">
    <property type="component" value="Unassembled WGS sequence"/>
</dbReference>
<name>A0A2P6TJ31_CHLSO</name>
<keyword evidence="1" id="KW-0812">Transmembrane</keyword>
<dbReference type="OrthoDB" id="10505002at2759"/>
<comment type="caution">
    <text evidence="2">The sequence shown here is derived from an EMBL/GenBank/DDBJ whole genome shotgun (WGS) entry which is preliminary data.</text>
</comment>
<gene>
    <name evidence="2" type="ORF">C2E21_6949</name>
</gene>
<protein>
    <submittedName>
        <fullName evidence="2">Uncharacterized protein</fullName>
    </submittedName>
</protein>
<organism evidence="2 3">
    <name type="scientific">Chlorella sorokiniana</name>
    <name type="common">Freshwater green alga</name>
    <dbReference type="NCBI Taxonomy" id="3076"/>
    <lineage>
        <taxon>Eukaryota</taxon>
        <taxon>Viridiplantae</taxon>
        <taxon>Chlorophyta</taxon>
        <taxon>core chlorophytes</taxon>
        <taxon>Trebouxiophyceae</taxon>
        <taxon>Chlorellales</taxon>
        <taxon>Chlorellaceae</taxon>
        <taxon>Chlorella clade</taxon>
        <taxon>Chlorella</taxon>
    </lineage>
</organism>
<feature type="transmembrane region" description="Helical" evidence="1">
    <location>
        <begin position="132"/>
        <end position="151"/>
    </location>
</feature>
<proteinExistence type="predicted"/>
<sequence length="308" mass="33247">MRLVAVAHAPLLYGPQEGLGQLLHKPASPGALGAAADWFRVIAGLLPSAFVGMACRLPPAAALVQQAAVVNGTTLAEASAVSPLLCFRDVAHEAAAVACMQRRYAHNDWKLFAQGSTCLFFLFLRVQQAGHWAPGVLAECVMLLALLLLSLRYHETFIRWRSVLISAVYLIHSLVTRTTTPMVFGPSCPHVATFFLREFNISQAFWLALICTAHPVPLKHAVWSQGAAVASMLAYLPQLRANAIVRCAASEQHYLQAARALTVVASSVFPSPLGSQVLKLPQQLGPTVGWIACCCTVLLCFKVTDLVR</sequence>
<dbReference type="EMBL" id="LHPG02000014">
    <property type="protein sequence ID" value="PRW39222.1"/>
    <property type="molecule type" value="Genomic_DNA"/>
</dbReference>
<reference evidence="2 3" key="1">
    <citation type="journal article" date="2018" name="Plant J.">
        <title>Genome sequences of Chlorella sorokiniana UTEX 1602 and Micractinium conductrix SAG 241.80: implications to maltose excretion by a green alga.</title>
        <authorList>
            <person name="Arriola M.B."/>
            <person name="Velmurugan N."/>
            <person name="Zhang Y."/>
            <person name="Plunkett M.H."/>
            <person name="Hondzo H."/>
            <person name="Barney B.M."/>
        </authorList>
    </citation>
    <scope>NUCLEOTIDE SEQUENCE [LARGE SCALE GENOMIC DNA]</scope>
    <source>
        <strain evidence="3">UTEX 1602</strain>
    </source>
</reference>
<evidence type="ECO:0000313" key="3">
    <source>
        <dbReference type="Proteomes" id="UP000239899"/>
    </source>
</evidence>
<keyword evidence="1" id="KW-1133">Transmembrane helix</keyword>
<evidence type="ECO:0000256" key="1">
    <source>
        <dbReference type="SAM" id="Phobius"/>
    </source>
</evidence>
<keyword evidence="1" id="KW-0472">Membrane</keyword>
<dbReference type="AlphaFoldDB" id="A0A2P6TJ31"/>
<accession>A0A2P6TJ31</accession>
<keyword evidence="3" id="KW-1185">Reference proteome</keyword>
<evidence type="ECO:0000313" key="2">
    <source>
        <dbReference type="EMBL" id="PRW39222.1"/>
    </source>
</evidence>